<evidence type="ECO:0000313" key="3">
    <source>
        <dbReference type="Proteomes" id="UP000634136"/>
    </source>
</evidence>
<dbReference type="Proteomes" id="UP000634136">
    <property type="component" value="Unassembled WGS sequence"/>
</dbReference>
<evidence type="ECO:0000256" key="1">
    <source>
        <dbReference type="SAM" id="MobiDB-lite"/>
    </source>
</evidence>
<feature type="region of interest" description="Disordered" evidence="1">
    <location>
        <begin position="37"/>
        <end position="62"/>
    </location>
</feature>
<name>A0A834W4D8_9FABA</name>
<comment type="caution">
    <text evidence="2">The sequence shown here is derived from an EMBL/GenBank/DDBJ whole genome shotgun (WGS) entry which is preliminary data.</text>
</comment>
<keyword evidence="3" id="KW-1185">Reference proteome</keyword>
<feature type="compositionally biased region" description="Low complexity" evidence="1">
    <location>
        <begin position="41"/>
        <end position="54"/>
    </location>
</feature>
<evidence type="ECO:0000313" key="2">
    <source>
        <dbReference type="EMBL" id="KAF7805296.1"/>
    </source>
</evidence>
<dbReference type="AlphaFoldDB" id="A0A834W4D8"/>
<organism evidence="2 3">
    <name type="scientific">Senna tora</name>
    <dbReference type="NCBI Taxonomy" id="362788"/>
    <lineage>
        <taxon>Eukaryota</taxon>
        <taxon>Viridiplantae</taxon>
        <taxon>Streptophyta</taxon>
        <taxon>Embryophyta</taxon>
        <taxon>Tracheophyta</taxon>
        <taxon>Spermatophyta</taxon>
        <taxon>Magnoliopsida</taxon>
        <taxon>eudicotyledons</taxon>
        <taxon>Gunneridae</taxon>
        <taxon>Pentapetalae</taxon>
        <taxon>rosids</taxon>
        <taxon>fabids</taxon>
        <taxon>Fabales</taxon>
        <taxon>Fabaceae</taxon>
        <taxon>Caesalpinioideae</taxon>
        <taxon>Cassia clade</taxon>
        <taxon>Senna</taxon>
    </lineage>
</organism>
<gene>
    <name evidence="2" type="ORF">G2W53_037457</name>
</gene>
<dbReference type="EMBL" id="JAAIUW010000012">
    <property type="protein sequence ID" value="KAF7805296.1"/>
    <property type="molecule type" value="Genomic_DNA"/>
</dbReference>
<protein>
    <submittedName>
        <fullName evidence="2">Uncharacterized protein</fullName>
    </submittedName>
</protein>
<sequence>MPGDLERKMPTVSQNRQENLLAVANKARALADEFRRANGRIEGSSQSQEKGSSIGDVTCTSPPQGNIKINVKSYFIKAVKEAVLYLSRRELIKEVEEDGKDGVW</sequence>
<proteinExistence type="predicted"/>
<accession>A0A834W4D8</accession>
<reference evidence="2" key="1">
    <citation type="submission" date="2020-09" db="EMBL/GenBank/DDBJ databases">
        <title>Genome-Enabled Discovery of Anthraquinone Biosynthesis in Senna tora.</title>
        <authorList>
            <person name="Kang S.-H."/>
            <person name="Pandey R.P."/>
            <person name="Lee C.-M."/>
            <person name="Sim J.-S."/>
            <person name="Jeong J.-T."/>
            <person name="Choi B.-S."/>
            <person name="Jung M."/>
            <person name="Ginzburg D."/>
            <person name="Zhao K."/>
            <person name="Won S.Y."/>
            <person name="Oh T.-J."/>
            <person name="Yu Y."/>
            <person name="Kim N.-H."/>
            <person name="Lee O.R."/>
            <person name="Lee T.-H."/>
            <person name="Bashyal P."/>
            <person name="Kim T.-S."/>
            <person name="Lee W.-H."/>
            <person name="Kawkins C."/>
            <person name="Kim C.-K."/>
            <person name="Kim J.S."/>
            <person name="Ahn B.O."/>
            <person name="Rhee S.Y."/>
            <person name="Sohng J.K."/>
        </authorList>
    </citation>
    <scope>NUCLEOTIDE SEQUENCE</scope>
    <source>
        <tissue evidence="2">Leaf</tissue>
    </source>
</reference>